<evidence type="ECO:0000259" key="1">
    <source>
        <dbReference type="Pfam" id="PF12802"/>
    </source>
</evidence>
<name>A0A098BU66_9NOCA</name>
<dbReference type="SUPFAM" id="SSF46785">
    <property type="entry name" value="Winged helix' DNA-binding domain"/>
    <property type="match status" value="1"/>
</dbReference>
<dbReference type="CDD" id="cd00090">
    <property type="entry name" value="HTH_ARSR"/>
    <property type="match status" value="1"/>
</dbReference>
<dbReference type="InterPro" id="IPR036388">
    <property type="entry name" value="WH-like_DNA-bd_sf"/>
</dbReference>
<proteinExistence type="predicted"/>
<dbReference type="Proteomes" id="UP000042997">
    <property type="component" value="Unassembled WGS sequence"/>
</dbReference>
<dbReference type="Pfam" id="PF12802">
    <property type="entry name" value="MarR_2"/>
    <property type="match status" value="1"/>
</dbReference>
<organism evidence="2 3">
    <name type="scientific">Rhodococcus ruber</name>
    <dbReference type="NCBI Taxonomy" id="1830"/>
    <lineage>
        <taxon>Bacteria</taxon>
        <taxon>Bacillati</taxon>
        <taxon>Actinomycetota</taxon>
        <taxon>Actinomycetes</taxon>
        <taxon>Mycobacteriales</taxon>
        <taxon>Nocardiaceae</taxon>
        <taxon>Rhodococcus</taxon>
    </lineage>
</organism>
<dbReference type="Gene3D" id="1.10.10.10">
    <property type="entry name" value="Winged helix-like DNA-binding domain superfamily/Winged helix DNA-binding domain"/>
    <property type="match status" value="1"/>
</dbReference>
<feature type="domain" description="HTH marR-type" evidence="1">
    <location>
        <begin position="30"/>
        <end position="78"/>
    </location>
</feature>
<dbReference type="InterPro" id="IPR036390">
    <property type="entry name" value="WH_DNA-bd_sf"/>
</dbReference>
<evidence type="ECO:0000313" key="2">
    <source>
        <dbReference type="EMBL" id="CDZ91760.1"/>
    </source>
</evidence>
<dbReference type="InterPro" id="IPR011991">
    <property type="entry name" value="ArsR-like_HTH"/>
</dbReference>
<dbReference type="InterPro" id="IPR000835">
    <property type="entry name" value="HTH_MarR-typ"/>
</dbReference>
<evidence type="ECO:0000313" key="3">
    <source>
        <dbReference type="Proteomes" id="UP000042997"/>
    </source>
</evidence>
<dbReference type="GO" id="GO:0003700">
    <property type="term" value="F:DNA-binding transcription factor activity"/>
    <property type="evidence" value="ECO:0007669"/>
    <property type="project" value="InterPro"/>
</dbReference>
<accession>A0A098BU66</accession>
<dbReference type="AlphaFoldDB" id="A0A098BU66"/>
<reference evidence="2 3" key="1">
    <citation type="journal article" date="2014" name="Genome Announc.">
        <title>Draft Genome Sequence of Propane- and Butane-Oxidizing Actinobacterium Rhodococcus ruber IEGM 231.</title>
        <authorList>
            <person name="Ivshina I.B."/>
            <person name="Kuyukina M.S."/>
            <person name="Krivoruchko A.V."/>
            <person name="Barbe V."/>
            <person name="Fischer C."/>
        </authorList>
    </citation>
    <scope>NUCLEOTIDE SEQUENCE [LARGE SCALE GENOMIC DNA]</scope>
</reference>
<dbReference type="EMBL" id="CCSD01000102">
    <property type="protein sequence ID" value="CDZ91760.1"/>
    <property type="molecule type" value="Genomic_DNA"/>
</dbReference>
<dbReference type="eggNOG" id="COG1846">
    <property type="taxonomic scope" value="Bacteria"/>
</dbReference>
<sequence length="110" mass="12066">MPYGVQVTSSARSSSVAGEDRARGWTFLTNHAHVLLCVARGGQPTVRELAQRIGITERSVQTILADLVDGGYLTRTRVGRRNTYSLNPEGRLRHPLESAHTVGELIDALR</sequence>
<protein>
    <recommendedName>
        <fullName evidence="1">HTH marR-type domain-containing protein</fullName>
    </recommendedName>
</protein>
<gene>
    <name evidence="2" type="ORF">RHRU231_870014</name>
</gene>